<dbReference type="BioCyc" id="MPUL272635:G1GT6-481-MONOMER"/>
<dbReference type="InterPro" id="IPR011335">
    <property type="entry name" value="Restrct_endonuc-II-like"/>
</dbReference>
<proteinExistence type="predicted"/>
<dbReference type="KEGG" id="mpu:MYPU_4770"/>
<dbReference type="HOGENOM" id="CLU_088212_0_0_14"/>
<sequence>MTYNGFTMARHFYNNRDYILDEQRKIVILSNNFHKKLLAKKLWNKFGFKKIGGSSIADVLEIDDFKSQFLAFCRISWIAPPIMISKYIDAGVAIEPMVIDSLKKHWPKIEIQSYSAQDYNYDYFAGINPIIGGVPDGYIPSKEIVLEIKTTGEKNFESWNKNGVPLAYLKQAQLYTYLMNKENFWIVATFLKDDDYAEPEKYPIEKRIIKNFMYKIDKAQVENDLALVFDWYKKYTELGHSPVYDEIKDKDLIDYLRCSNEKEYLELIERWKKEGKADSKFKA</sequence>
<evidence type="ECO:0000313" key="2">
    <source>
        <dbReference type="Proteomes" id="UP000000528"/>
    </source>
</evidence>
<organism evidence="2">
    <name type="scientific">Mycoplasmopsis pulmonis (strain UAB CTIP)</name>
    <name type="common">Mycoplasma pulmonis</name>
    <dbReference type="NCBI Taxonomy" id="272635"/>
    <lineage>
        <taxon>Bacteria</taxon>
        <taxon>Bacillati</taxon>
        <taxon>Mycoplasmatota</taxon>
        <taxon>Mycoplasmoidales</taxon>
        <taxon>Metamycoplasmataceae</taxon>
        <taxon>Mycoplasmopsis</taxon>
    </lineage>
</organism>
<accession>Q98Q89</accession>
<dbReference type="SUPFAM" id="SSF52980">
    <property type="entry name" value="Restriction endonuclease-like"/>
    <property type="match status" value="1"/>
</dbReference>
<dbReference type="STRING" id="272635.gene:17577078"/>
<protein>
    <recommendedName>
        <fullName evidence="3">YqaJ viral recombinase domain-containing protein</fullName>
    </recommendedName>
</protein>
<dbReference type="AlphaFoldDB" id="Q98Q89"/>
<gene>
    <name evidence="1" type="ordered locus">MYPU_4770</name>
</gene>
<dbReference type="NCBIfam" id="NF045870">
    <property type="entry name" value="MAGa7180_fam_nucl"/>
    <property type="match status" value="1"/>
</dbReference>
<evidence type="ECO:0000313" key="1">
    <source>
        <dbReference type="EMBL" id="CAC13650.1"/>
    </source>
</evidence>
<reference evidence="1 2" key="1">
    <citation type="journal article" date="2001" name="Nucleic Acids Res.">
        <title>The complete genome sequence of the murine respiratory pathogen Mycoplasma pulmonis.</title>
        <authorList>
            <person name="Chambaud I."/>
            <person name="Heilig R."/>
            <person name="Ferris S."/>
            <person name="Barbe V."/>
            <person name="Samson D."/>
            <person name="Galisson F."/>
            <person name="Moszer I."/>
            <person name="Dybvig K."/>
            <person name="Wroblewski H."/>
            <person name="Viari A."/>
            <person name="Rocha E.P.C."/>
            <person name="Blanchard A."/>
        </authorList>
    </citation>
    <scope>NUCLEOTIDE SEQUENCE [LARGE SCALE GENOMIC DNA]</scope>
    <source>
        <strain evidence="1 2">UAB CTIP</strain>
    </source>
</reference>
<name>Q98Q89_MYCPU</name>
<keyword evidence="2" id="KW-1185">Reference proteome</keyword>
<dbReference type="Gene3D" id="3.90.320.10">
    <property type="match status" value="1"/>
</dbReference>
<evidence type="ECO:0008006" key="3">
    <source>
        <dbReference type="Google" id="ProtNLM"/>
    </source>
</evidence>
<dbReference type="InterPro" id="IPR011604">
    <property type="entry name" value="PDDEXK-like_dom_sf"/>
</dbReference>
<dbReference type="PIR" id="E90571">
    <property type="entry name" value="E90571"/>
</dbReference>
<dbReference type="EMBL" id="AL445564">
    <property type="protein sequence ID" value="CAC13650.1"/>
    <property type="molecule type" value="Genomic_DNA"/>
</dbReference>
<dbReference type="Proteomes" id="UP000000528">
    <property type="component" value="Chromosome"/>
</dbReference>
<dbReference type="eggNOG" id="COG5377">
    <property type="taxonomic scope" value="Bacteria"/>
</dbReference>